<gene>
    <name evidence="2" type="ORF">ACFPPB_07735</name>
</gene>
<keyword evidence="2" id="KW-0449">Lipoprotein</keyword>
<evidence type="ECO:0000313" key="2">
    <source>
        <dbReference type="EMBL" id="MFC5581001.1"/>
    </source>
</evidence>
<feature type="chain" id="PRO_5046871787" evidence="1">
    <location>
        <begin position="20"/>
        <end position="81"/>
    </location>
</feature>
<dbReference type="PROSITE" id="PS51257">
    <property type="entry name" value="PROKAR_LIPOPROTEIN"/>
    <property type="match status" value="1"/>
</dbReference>
<accession>A0ABW0SXC6</accession>
<reference evidence="3" key="1">
    <citation type="journal article" date="2019" name="Int. J. Syst. Evol. Microbiol.">
        <title>The Global Catalogue of Microorganisms (GCM) 10K type strain sequencing project: providing services to taxonomists for standard genome sequencing and annotation.</title>
        <authorList>
            <consortium name="The Broad Institute Genomics Platform"/>
            <consortium name="The Broad Institute Genome Sequencing Center for Infectious Disease"/>
            <person name="Wu L."/>
            <person name="Ma J."/>
        </authorList>
    </citation>
    <scope>NUCLEOTIDE SEQUENCE [LARGE SCALE GENOMIC DNA]</scope>
    <source>
        <strain evidence="3">CGMCC 1.13587</strain>
    </source>
</reference>
<name>A0ABW0SXC6_9GAMM</name>
<comment type="caution">
    <text evidence="2">The sequence shown here is derived from an EMBL/GenBank/DDBJ whole genome shotgun (WGS) entry which is preliminary data.</text>
</comment>
<dbReference type="InterPro" id="IPR047937">
    <property type="entry name" value="Eex_IncN-like"/>
</dbReference>
<evidence type="ECO:0000256" key="1">
    <source>
        <dbReference type="SAM" id="SignalP"/>
    </source>
</evidence>
<keyword evidence="1" id="KW-0732">Signal</keyword>
<proteinExistence type="predicted"/>
<protein>
    <submittedName>
        <fullName evidence="2">EexN family lipoprotein</fullName>
    </submittedName>
</protein>
<feature type="signal peptide" evidence="1">
    <location>
        <begin position="1"/>
        <end position="19"/>
    </location>
</feature>
<dbReference type="EMBL" id="JBHSNG010000006">
    <property type="protein sequence ID" value="MFC5581001.1"/>
    <property type="molecule type" value="Genomic_DNA"/>
</dbReference>
<sequence>MNKSVLVVMICMLAACSKAAPTDTVDSLVAHSDRLRKVEKQCADDYAKMGAAECNAASEARRRLFMGSGPQYTPPKKPPKF</sequence>
<dbReference type="RefSeq" id="WP_377326020.1">
    <property type="nucleotide sequence ID" value="NZ_JBHSNG010000006.1"/>
</dbReference>
<dbReference type="NCBIfam" id="NF033894">
    <property type="entry name" value="Eex_IncN"/>
    <property type="match status" value="1"/>
</dbReference>
<dbReference type="Proteomes" id="UP001596111">
    <property type="component" value="Unassembled WGS sequence"/>
</dbReference>
<organism evidence="2 3">
    <name type="scientific">Rhodanobacter terrae</name>
    <dbReference type="NCBI Taxonomy" id="418647"/>
    <lineage>
        <taxon>Bacteria</taxon>
        <taxon>Pseudomonadati</taxon>
        <taxon>Pseudomonadota</taxon>
        <taxon>Gammaproteobacteria</taxon>
        <taxon>Lysobacterales</taxon>
        <taxon>Rhodanobacteraceae</taxon>
        <taxon>Rhodanobacter</taxon>
    </lineage>
</organism>
<keyword evidence="3" id="KW-1185">Reference proteome</keyword>
<evidence type="ECO:0000313" key="3">
    <source>
        <dbReference type="Proteomes" id="UP001596111"/>
    </source>
</evidence>